<dbReference type="InterPro" id="IPR001647">
    <property type="entry name" value="HTH_TetR"/>
</dbReference>
<name>A0A917IID3_9MICO</name>
<dbReference type="PROSITE" id="PS50977">
    <property type="entry name" value="HTH_TETR_2"/>
    <property type="match status" value="1"/>
</dbReference>
<dbReference type="Pfam" id="PF13972">
    <property type="entry name" value="TetR"/>
    <property type="match status" value="1"/>
</dbReference>
<evidence type="ECO:0000256" key="1">
    <source>
        <dbReference type="ARBA" id="ARBA00023125"/>
    </source>
</evidence>
<dbReference type="Proteomes" id="UP000657592">
    <property type="component" value="Unassembled WGS sequence"/>
</dbReference>
<evidence type="ECO:0000313" key="4">
    <source>
        <dbReference type="EMBL" id="GGH50968.1"/>
    </source>
</evidence>
<dbReference type="PANTHER" id="PTHR30055:SF223">
    <property type="entry name" value="HTH-TYPE TRANSCRIPTIONAL REGULATOR UIDR"/>
    <property type="match status" value="1"/>
</dbReference>
<accession>A0A917IID3</accession>
<evidence type="ECO:0000313" key="5">
    <source>
        <dbReference type="Proteomes" id="UP000657592"/>
    </source>
</evidence>
<dbReference type="SUPFAM" id="SSF46689">
    <property type="entry name" value="Homeodomain-like"/>
    <property type="match status" value="1"/>
</dbReference>
<reference evidence="4" key="1">
    <citation type="journal article" date="2014" name="Int. J. Syst. Evol. Microbiol.">
        <title>Complete genome sequence of Corynebacterium casei LMG S-19264T (=DSM 44701T), isolated from a smear-ripened cheese.</title>
        <authorList>
            <consortium name="US DOE Joint Genome Institute (JGI-PGF)"/>
            <person name="Walter F."/>
            <person name="Albersmeier A."/>
            <person name="Kalinowski J."/>
            <person name="Ruckert C."/>
        </authorList>
    </citation>
    <scope>NUCLEOTIDE SEQUENCE</scope>
    <source>
        <strain evidence="4">CGMCC 1.15794</strain>
    </source>
</reference>
<organism evidence="4 5">
    <name type="scientific">Microbacterium album</name>
    <dbReference type="NCBI Taxonomy" id="2053191"/>
    <lineage>
        <taxon>Bacteria</taxon>
        <taxon>Bacillati</taxon>
        <taxon>Actinomycetota</taxon>
        <taxon>Actinomycetes</taxon>
        <taxon>Micrococcales</taxon>
        <taxon>Microbacteriaceae</taxon>
        <taxon>Microbacterium</taxon>
    </lineage>
</organism>
<dbReference type="InterPro" id="IPR025722">
    <property type="entry name" value="TetR"/>
</dbReference>
<dbReference type="EMBL" id="BMJY01000023">
    <property type="protein sequence ID" value="GGH50968.1"/>
    <property type="molecule type" value="Genomic_DNA"/>
</dbReference>
<protein>
    <submittedName>
        <fullName evidence="4">TetR family transcriptional regulator</fullName>
    </submittedName>
</protein>
<evidence type="ECO:0000259" key="3">
    <source>
        <dbReference type="PROSITE" id="PS50977"/>
    </source>
</evidence>
<dbReference type="PANTHER" id="PTHR30055">
    <property type="entry name" value="HTH-TYPE TRANSCRIPTIONAL REGULATOR RUTR"/>
    <property type="match status" value="1"/>
</dbReference>
<proteinExistence type="predicted"/>
<dbReference type="PRINTS" id="PR00455">
    <property type="entry name" value="HTHTETR"/>
</dbReference>
<dbReference type="Gene3D" id="1.10.357.10">
    <property type="entry name" value="Tetracycline Repressor, domain 2"/>
    <property type="match status" value="1"/>
</dbReference>
<dbReference type="Pfam" id="PF00440">
    <property type="entry name" value="TetR_N"/>
    <property type="match status" value="1"/>
</dbReference>
<dbReference type="RefSeq" id="WP_188757216.1">
    <property type="nucleotide sequence ID" value="NZ_BMJY01000023.1"/>
</dbReference>
<dbReference type="GO" id="GO:0000976">
    <property type="term" value="F:transcription cis-regulatory region binding"/>
    <property type="evidence" value="ECO:0007669"/>
    <property type="project" value="TreeGrafter"/>
</dbReference>
<dbReference type="InterPro" id="IPR009057">
    <property type="entry name" value="Homeodomain-like_sf"/>
</dbReference>
<dbReference type="AlphaFoldDB" id="A0A917IID3"/>
<reference evidence="4" key="2">
    <citation type="submission" date="2020-09" db="EMBL/GenBank/DDBJ databases">
        <authorList>
            <person name="Sun Q."/>
            <person name="Zhou Y."/>
        </authorList>
    </citation>
    <scope>NUCLEOTIDE SEQUENCE</scope>
    <source>
        <strain evidence="4">CGMCC 1.15794</strain>
    </source>
</reference>
<dbReference type="GO" id="GO:0003700">
    <property type="term" value="F:DNA-binding transcription factor activity"/>
    <property type="evidence" value="ECO:0007669"/>
    <property type="project" value="TreeGrafter"/>
</dbReference>
<evidence type="ECO:0000256" key="2">
    <source>
        <dbReference type="PROSITE-ProRule" id="PRU00335"/>
    </source>
</evidence>
<dbReference type="InterPro" id="IPR050109">
    <property type="entry name" value="HTH-type_TetR-like_transc_reg"/>
</dbReference>
<feature type="DNA-binding region" description="H-T-H motif" evidence="2">
    <location>
        <begin position="36"/>
        <end position="55"/>
    </location>
</feature>
<feature type="domain" description="HTH tetR-type" evidence="3">
    <location>
        <begin position="13"/>
        <end position="73"/>
    </location>
</feature>
<keyword evidence="5" id="KW-1185">Reference proteome</keyword>
<gene>
    <name evidence="4" type="ORF">GCM10010921_30100</name>
</gene>
<comment type="caution">
    <text evidence="4">The sequence shown here is derived from an EMBL/GenBank/DDBJ whole genome shotgun (WGS) entry which is preliminary data.</text>
</comment>
<keyword evidence="1 2" id="KW-0238">DNA-binding</keyword>
<sequence>MNSNPPRPTPRSDATRARILEAARALFNDHGTAAVSTNRIAAELGISPGNLYYHFAGKREIIRGLLAEMIRDHAQDWAEGGEAIAANPLGALRAGMVRGGALAWRYRFFGRELVALLRADPELADAYRDAYRQRMQEWTALAGLLVERELLRPRSPLPDLLAAVWLVAENWITLLEITGDADDPAEVARLLDLVFAVLEPHLTPAARELWTNGHGDDE</sequence>